<evidence type="ECO:0000256" key="1">
    <source>
        <dbReference type="SAM" id="Phobius"/>
    </source>
</evidence>
<dbReference type="GO" id="GO:0015035">
    <property type="term" value="F:protein-disulfide reductase activity"/>
    <property type="evidence" value="ECO:0007669"/>
    <property type="project" value="TreeGrafter"/>
</dbReference>
<keyword evidence="1" id="KW-1133">Transmembrane helix</keyword>
<protein>
    <submittedName>
        <fullName evidence="3">Thioredoxin</fullName>
    </submittedName>
</protein>
<accession>A0A366L257</accession>
<dbReference type="SUPFAM" id="SSF52833">
    <property type="entry name" value="Thioredoxin-like"/>
    <property type="match status" value="1"/>
</dbReference>
<dbReference type="EMBL" id="QNQU01000007">
    <property type="protein sequence ID" value="RBQ07916.1"/>
    <property type="molecule type" value="Genomic_DNA"/>
</dbReference>
<evidence type="ECO:0000259" key="2">
    <source>
        <dbReference type="PROSITE" id="PS51352"/>
    </source>
</evidence>
<dbReference type="Gene3D" id="3.40.30.10">
    <property type="entry name" value="Glutaredoxin"/>
    <property type="match status" value="1"/>
</dbReference>
<evidence type="ECO:0000313" key="4">
    <source>
        <dbReference type="Proteomes" id="UP000252081"/>
    </source>
</evidence>
<evidence type="ECO:0000313" key="3">
    <source>
        <dbReference type="EMBL" id="RBQ07916.1"/>
    </source>
</evidence>
<dbReference type="Proteomes" id="UP000252081">
    <property type="component" value="Unassembled WGS sequence"/>
</dbReference>
<dbReference type="InterPro" id="IPR013766">
    <property type="entry name" value="Thioredoxin_domain"/>
</dbReference>
<feature type="domain" description="Thioredoxin" evidence="2">
    <location>
        <begin position="39"/>
        <end position="169"/>
    </location>
</feature>
<keyword evidence="4" id="KW-1185">Reference proteome</keyword>
<dbReference type="InterPro" id="IPR036249">
    <property type="entry name" value="Thioredoxin-like_sf"/>
</dbReference>
<gene>
    <name evidence="3" type="ORF">DRW42_09970</name>
</gene>
<comment type="caution">
    <text evidence="3">The sequence shown here is derived from an EMBL/GenBank/DDBJ whole genome shotgun (WGS) entry which is preliminary data.</text>
</comment>
<sequence length="170" mass="19458">MIAMCVHIWITKLRMMRKKIIYIVALLSIIVFLGIFNKPEIANAIGNDERANLETQVNFIENSWTSAVEKAKKEHKYIFVDAYAVWCGPCKLLKTTTFRDRKIAEYFNKNFVNLSLDMEKGDGAKLSEKWEIEAYPTLLIVDPEGRVISGHVGFITATDLLKFGQDPKIK</sequence>
<dbReference type="GO" id="GO:0045454">
    <property type="term" value="P:cell redox homeostasis"/>
    <property type="evidence" value="ECO:0007669"/>
    <property type="project" value="TreeGrafter"/>
</dbReference>
<reference evidence="3 4" key="1">
    <citation type="submission" date="2018-07" db="EMBL/GenBank/DDBJ databases">
        <title>A draft genome of a endophytic bacteria, a new species of Pedobacter.</title>
        <authorList>
            <person name="Zhang Z.D."/>
            <person name="Chen Z.J."/>
        </authorList>
    </citation>
    <scope>NUCLEOTIDE SEQUENCE [LARGE SCALE GENOMIC DNA]</scope>
    <source>
        <strain evidence="3 4">RS10</strain>
    </source>
</reference>
<dbReference type="PROSITE" id="PS51352">
    <property type="entry name" value="THIOREDOXIN_2"/>
    <property type="match status" value="1"/>
</dbReference>
<keyword evidence="1" id="KW-0812">Transmembrane</keyword>
<dbReference type="PANTHER" id="PTHR32234:SF0">
    <property type="entry name" value="THIOL:DISULFIDE INTERCHANGE PROTEIN DSBD"/>
    <property type="match status" value="1"/>
</dbReference>
<proteinExistence type="predicted"/>
<dbReference type="PANTHER" id="PTHR32234">
    <property type="entry name" value="THIOL:DISULFIDE INTERCHANGE PROTEIN DSBD"/>
    <property type="match status" value="1"/>
</dbReference>
<name>A0A366L257_9SPHI</name>
<feature type="transmembrane region" description="Helical" evidence="1">
    <location>
        <begin position="20"/>
        <end position="36"/>
    </location>
</feature>
<dbReference type="Pfam" id="PF13899">
    <property type="entry name" value="Thioredoxin_7"/>
    <property type="match status" value="1"/>
</dbReference>
<keyword evidence="1" id="KW-0472">Membrane</keyword>
<dbReference type="AlphaFoldDB" id="A0A366L257"/>
<organism evidence="3 4">
    <name type="scientific">Pedobacter miscanthi</name>
    <dbReference type="NCBI Taxonomy" id="2259170"/>
    <lineage>
        <taxon>Bacteria</taxon>
        <taxon>Pseudomonadati</taxon>
        <taxon>Bacteroidota</taxon>
        <taxon>Sphingobacteriia</taxon>
        <taxon>Sphingobacteriales</taxon>
        <taxon>Sphingobacteriaceae</taxon>
        <taxon>Pedobacter</taxon>
    </lineage>
</organism>